<sequence>MSRLTNLPNPPPGAHPVQLELWRRVLHRRYRQIEALSPSTFNLFANEIASDYENSLLENSQMDLSKSHYSSFLLPRHEATTAMVDDNTSNNNNTAKQIAVHLLGLFYTAIDERISPPERQFAIDIVKRDFSLLDDLLKGKDRTEYNNSDSGDDYVVGKHGRDEEEEEEETEEHNAAAEMPKKKHARKDPPLVDDTNNTGLLDSGDIQNSQSDRSNEEGEHEREKSNITSTVDADEGGETVVASTGPSTSTSKHHKADEGAVDEMQVDESNDDLETATQNNDGAEEVTADDDGGEGEKLGTSLNISEPDVLQNKGDSGADDDSGGRGTKSSMPSQDLNLEGINDDERTSEFSTKAAEPLPSKEGDTSIEEAVAAHDDVARLAESGTLQDETQLKEPIEASGSGCAAEALVGGESGTHSEVEDTDEVMETEAASCHLSEPTNETAADATTNAVEPVSAAVDTQASIPLPPPRVYSGLRHLNFYSDNFVPSDNDPKELILASGSLHPREPCTVQYDTGYHHLNYCATMDDETSLSINSRLARSEPYWKIVDVLCRRDTVTDIGEPTKVSTKTASCKDDTGVSNPPLSCAMVTVDLAKEGRNSTFATTRSTNEETGNSRVWGVDWGEETKSYKSGDRRLLLRTLPLSISSKESRKRADCHLWPKGTFVQLKIGDEIREHVVKITQRQQQHHEVSALFLLFECPYDLCHITDIIFLLFAFTQPKKWSGQSEALDLTPYVQNTDLPFDVKLCCREAVRRQEVQPYGIGAKVTKFFDDGSGEMRPFSGTVVNYDSKYKLYRIVYEDEDEEELTREEVSGILVTKSDHGSEDPPTVGSYAVMVAICEYVEPDRLFDELTGKRVGNFVIPAQSLESVKQKAIESLKQQTISIVDSESDGDEARGNSSDCHVFSLHCPITKTVIDTPVRGRDCSHLQCFDLRNFLHANKNPSAGRWRCGVCQRFLCCEDLVRCGLFDAMLGDLRADVSSTRHKLSFETDGRWKLMEQKKVAKAETLAGSVNSKDRFEPEVIDLSSE</sequence>
<dbReference type="EMBL" id="JATAAI010000006">
    <property type="protein sequence ID" value="KAK1744713.1"/>
    <property type="molecule type" value="Genomic_DNA"/>
</dbReference>
<evidence type="ECO:0000256" key="5">
    <source>
        <dbReference type="SAM" id="MobiDB-lite"/>
    </source>
</evidence>
<feature type="compositionally biased region" description="Polar residues" evidence="5">
    <location>
        <begin position="327"/>
        <end position="336"/>
    </location>
</feature>
<keyword evidence="8" id="KW-1185">Reference proteome</keyword>
<evidence type="ECO:0000256" key="1">
    <source>
        <dbReference type="ARBA" id="ARBA00022723"/>
    </source>
</evidence>
<accession>A0AAD8YE99</accession>
<feature type="compositionally biased region" description="Acidic residues" evidence="5">
    <location>
        <begin position="282"/>
        <end position="293"/>
    </location>
</feature>
<dbReference type="Pfam" id="PF02891">
    <property type="entry name" value="zf-MIZ"/>
    <property type="match status" value="1"/>
</dbReference>
<proteinExistence type="predicted"/>
<dbReference type="AlphaFoldDB" id="A0AAD8YE99"/>
<feature type="compositionally biased region" description="Basic and acidic residues" evidence="5">
    <location>
        <begin position="213"/>
        <end position="225"/>
    </location>
</feature>
<organism evidence="7 8">
    <name type="scientific">Skeletonema marinoi</name>
    <dbReference type="NCBI Taxonomy" id="267567"/>
    <lineage>
        <taxon>Eukaryota</taxon>
        <taxon>Sar</taxon>
        <taxon>Stramenopiles</taxon>
        <taxon>Ochrophyta</taxon>
        <taxon>Bacillariophyta</taxon>
        <taxon>Coscinodiscophyceae</taxon>
        <taxon>Thalassiosirophycidae</taxon>
        <taxon>Thalassiosirales</taxon>
        <taxon>Skeletonemataceae</taxon>
        <taxon>Skeletonema</taxon>
        <taxon>Skeletonema marinoi-dohrnii complex</taxon>
    </lineage>
</organism>
<dbReference type="InterPro" id="IPR013083">
    <property type="entry name" value="Znf_RING/FYVE/PHD"/>
</dbReference>
<keyword evidence="2 4" id="KW-0863">Zinc-finger</keyword>
<dbReference type="InterPro" id="IPR004181">
    <property type="entry name" value="Znf_MIZ"/>
</dbReference>
<dbReference type="GO" id="GO:0008270">
    <property type="term" value="F:zinc ion binding"/>
    <property type="evidence" value="ECO:0007669"/>
    <property type="project" value="UniProtKB-KW"/>
</dbReference>
<evidence type="ECO:0000256" key="3">
    <source>
        <dbReference type="ARBA" id="ARBA00022833"/>
    </source>
</evidence>
<dbReference type="GO" id="GO:0016925">
    <property type="term" value="P:protein sumoylation"/>
    <property type="evidence" value="ECO:0007669"/>
    <property type="project" value="TreeGrafter"/>
</dbReference>
<dbReference type="PANTHER" id="PTHR10782:SF4">
    <property type="entry name" value="TONALLI, ISOFORM E"/>
    <property type="match status" value="1"/>
</dbReference>
<dbReference type="Proteomes" id="UP001224775">
    <property type="component" value="Unassembled WGS sequence"/>
</dbReference>
<evidence type="ECO:0000313" key="8">
    <source>
        <dbReference type="Proteomes" id="UP001224775"/>
    </source>
</evidence>
<dbReference type="GO" id="GO:0061665">
    <property type="term" value="F:SUMO ligase activity"/>
    <property type="evidence" value="ECO:0007669"/>
    <property type="project" value="TreeGrafter"/>
</dbReference>
<comment type="caution">
    <text evidence="7">The sequence shown here is derived from an EMBL/GenBank/DDBJ whole genome shotgun (WGS) entry which is preliminary data.</text>
</comment>
<dbReference type="Gene3D" id="3.30.40.10">
    <property type="entry name" value="Zinc/RING finger domain, C3HC4 (zinc finger)"/>
    <property type="match status" value="1"/>
</dbReference>
<evidence type="ECO:0000256" key="2">
    <source>
        <dbReference type="ARBA" id="ARBA00022771"/>
    </source>
</evidence>
<dbReference type="Pfam" id="PF21743">
    <property type="entry name" value="PTM_DIR17_Tudor"/>
    <property type="match status" value="1"/>
</dbReference>
<evidence type="ECO:0000256" key="4">
    <source>
        <dbReference type="PROSITE-ProRule" id="PRU00452"/>
    </source>
</evidence>
<keyword evidence="1" id="KW-0479">Metal-binding</keyword>
<feature type="compositionally biased region" description="Acidic residues" evidence="5">
    <location>
        <begin position="259"/>
        <end position="274"/>
    </location>
</feature>
<feature type="region of interest" description="Disordered" evidence="5">
    <location>
        <begin position="141"/>
        <end position="365"/>
    </location>
</feature>
<keyword evidence="3" id="KW-0862">Zinc</keyword>
<dbReference type="GO" id="GO:0000785">
    <property type="term" value="C:chromatin"/>
    <property type="evidence" value="ECO:0007669"/>
    <property type="project" value="TreeGrafter"/>
</dbReference>
<evidence type="ECO:0000259" key="6">
    <source>
        <dbReference type="PROSITE" id="PS51044"/>
    </source>
</evidence>
<dbReference type="PANTHER" id="PTHR10782">
    <property type="entry name" value="ZINC FINGER MIZ DOMAIN-CONTAINING PROTEIN"/>
    <property type="match status" value="1"/>
</dbReference>
<gene>
    <name evidence="7" type="ORF">QTG54_004004</name>
</gene>
<protein>
    <submittedName>
        <fullName evidence="7">SP-RING finger protein</fullName>
    </submittedName>
</protein>
<evidence type="ECO:0000313" key="7">
    <source>
        <dbReference type="EMBL" id="KAK1744713.1"/>
    </source>
</evidence>
<dbReference type="CDD" id="cd16650">
    <property type="entry name" value="SP-RING_PIAS-like"/>
    <property type="match status" value="1"/>
</dbReference>
<reference evidence="7" key="1">
    <citation type="submission" date="2023-06" db="EMBL/GenBank/DDBJ databases">
        <title>Survivors Of The Sea: Transcriptome response of Skeletonema marinoi to long-term dormancy.</title>
        <authorList>
            <person name="Pinder M.I.M."/>
            <person name="Kourtchenko O."/>
            <person name="Robertson E.K."/>
            <person name="Larsson T."/>
            <person name="Maumus F."/>
            <person name="Osuna-Cruz C.M."/>
            <person name="Vancaester E."/>
            <person name="Stenow R."/>
            <person name="Vandepoele K."/>
            <person name="Ploug H."/>
            <person name="Bruchert V."/>
            <person name="Godhe A."/>
            <person name="Topel M."/>
        </authorList>
    </citation>
    <scope>NUCLEOTIDE SEQUENCE</scope>
    <source>
        <strain evidence="7">R05AC</strain>
    </source>
</reference>
<dbReference type="InterPro" id="IPR047365">
    <property type="entry name" value="Tudor_AtPTM-like"/>
</dbReference>
<feature type="compositionally biased region" description="Polar residues" evidence="5">
    <location>
        <begin position="194"/>
        <end position="212"/>
    </location>
</feature>
<feature type="domain" description="SP-RING-type" evidence="6">
    <location>
        <begin position="888"/>
        <end position="975"/>
    </location>
</feature>
<feature type="compositionally biased region" description="Polar residues" evidence="5">
    <location>
        <begin position="241"/>
        <end position="250"/>
    </location>
</feature>
<dbReference type="PROSITE" id="PS51044">
    <property type="entry name" value="ZF_SP_RING"/>
    <property type="match status" value="1"/>
</dbReference>
<name>A0AAD8YE99_9STRA</name>